<evidence type="ECO:0000259" key="1">
    <source>
        <dbReference type="Pfam" id="PF13643"/>
    </source>
</evidence>
<accession>H0R4T1</accession>
<protein>
    <recommendedName>
        <fullName evidence="1">DUF4145 domain-containing protein</fullName>
    </recommendedName>
</protein>
<evidence type="ECO:0000313" key="3">
    <source>
        <dbReference type="Proteomes" id="UP000035034"/>
    </source>
</evidence>
<organism evidence="2 3">
    <name type="scientific">Gordonia effusa NBRC 100432</name>
    <dbReference type="NCBI Taxonomy" id="1077974"/>
    <lineage>
        <taxon>Bacteria</taxon>
        <taxon>Bacillati</taxon>
        <taxon>Actinomycetota</taxon>
        <taxon>Actinomycetes</taxon>
        <taxon>Mycobacteriales</taxon>
        <taxon>Gordoniaceae</taxon>
        <taxon>Gordonia</taxon>
    </lineage>
</organism>
<name>H0R4T1_9ACTN</name>
<feature type="domain" description="DUF4145" evidence="1">
    <location>
        <begin position="101"/>
        <end position="189"/>
    </location>
</feature>
<dbReference type="Proteomes" id="UP000035034">
    <property type="component" value="Unassembled WGS sequence"/>
</dbReference>
<sequence>MHNTVCWHCNAVSHHVLKAAVAVTSARDPAIETRWTHVYGAFQCSSCLIYSVGIAALHESDVWGSASEMLARSEIQVWRPSPGMTRSYEDVPTHIADAATEAYECHAQSHYRASILLARSVIEASAKEVGITKGRLIDKIEKLYDDQWIREHVKDGADSIRDFGNDMAHGDFVQPVTEEESALVIALMEEILVEVFQSRAKVAKAQAAVAARKQHGQVTP</sequence>
<gene>
    <name evidence="2" type="ORF">GOEFS_105_00930</name>
</gene>
<evidence type="ECO:0000313" key="2">
    <source>
        <dbReference type="EMBL" id="GAB20082.1"/>
    </source>
</evidence>
<dbReference type="eggNOG" id="ENOG5033E7X">
    <property type="taxonomic scope" value="Bacteria"/>
</dbReference>
<comment type="caution">
    <text evidence="2">The sequence shown here is derived from an EMBL/GenBank/DDBJ whole genome shotgun (WGS) entry which is preliminary data.</text>
</comment>
<dbReference type="AlphaFoldDB" id="H0R4T1"/>
<dbReference type="Pfam" id="PF13643">
    <property type="entry name" value="DUF4145"/>
    <property type="match status" value="1"/>
</dbReference>
<dbReference type="InterPro" id="IPR025285">
    <property type="entry name" value="DUF4145"/>
</dbReference>
<dbReference type="EMBL" id="BAEH01000105">
    <property type="protein sequence ID" value="GAB20082.1"/>
    <property type="molecule type" value="Genomic_DNA"/>
</dbReference>
<keyword evidence="3" id="KW-1185">Reference proteome</keyword>
<dbReference type="RefSeq" id="WP_007319417.1">
    <property type="nucleotide sequence ID" value="NZ_BAEH01000105.1"/>
</dbReference>
<proteinExistence type="predicted"/>
<reference evidence="2 3" key="1">
    <citation type="submission" date="2011-12" db="EMBL/GenBank/DDBJ databases">
        <title>Whole genome shotgun sequence of Gordonia effusa NBRC 100432.</title>
        <authorList>
            <person name="Yoshida I."/>
            <person name="Takarada H."/>
            <person name="Hosoyama A."/>
            <person name="Tsuchikane K."/>
            <person name="Katsumata H."/>
            <person name="Yamazaki S."/>
            <person name="Fujita N."/>
        </authorList>
    </citation>
    <scope>NUCLEOTIDE SEQUENCE [LARGE SCALE GENOMIC DNA]</scope>
    <source>
        <strain evidence="2 3">NBRC 100432</strain>
    </source>
</reference>